<reference evidence="2 3" key="1">
    <citation type="submission" date="2021-04" db="EMBL/GenBank/DDBJ databases">
        <authorList>
            <person name="Bliznina A."/>
        </authorList>
    </citation>
    <scope>NUCLEOTIDE SEQUENCE [LARGE SCALE GENOMIC DNA]</scope>
</reference>
<keyword evidence="3" id="KW-1185">Reference proteome</keyword>
<feature type="transmembrane region" description="Helical" evidence="1">
    <location>
        <begin position="80"/>
        <end position="102"/>
    </location>
</feature>
<organism evidence="2 3">
    <name type="scientific">Oikopleura dioica</name>
    <name type="common">Tunicate</name>
    <dbReference type="NCBI Taxonomy" id="34765"/>
    <lineage>
        <taxon>Eukaryota</taxon>
        <taxon>Metazoa</taxon>
        <taxon>Chordata</taxon>
        <taxon>Tunicata</taxon>
        <taxon>Appendicularia</taxon>
        <taxon>Copelata</taxon>
        <taxon>Oikopleuridae</taxon>
        <taxon>Oikopleura</taxon>
    </lineage>
</organism>
<keyword evidence="1" id="KW-0812">Transmembrane</keyword>
<evidence type="ECO:0000313" key="2">
    <source>
        <dbReference type="EMBL" id="CAG5110202.1"/>
    </source>
</evidence>
<keyword evidence="1" id="KW-0472">Membrane</keyword>
<protein>
    <submittedName>
        <fullName evidence="2">Oidioi.mRNA.OKI2018_I69.chr2.g4628.t1.cds</fullName>
    </submittedName>
</protein>
<proteinExistence type="predicted"/>
<name>A0ABN7T1R3_OIKDI</name>
<evidence type="ECO:0000313" key="3">
    <source>
        <dbReference type="Proteomes" id="UP001158576"/>
    </source>
</evidence>
<accession>A0ABN7T1R3</accession>
<keyword evidence="1" id="KW-1133">Transmembrane helix</keyword>
<gene>
    <name evidence="2" type="ORF">OKIOD_LOCUS13393</name>
</gene>
<sequence length="162" mass="18941">MNFFFKEWLLRNPEKFEKYARMFGAKRAAPLYMSQAQLCAHSKTVNQLQKRVSNSSLMESVNEQTEWPVYEPKKSRRTQLIETGVITGIVCLTLVYFIVWHFRDNRKIKKSSKECPKAKETFMPHTYDTITASRTIACELSEYSAKNSPKMPRTKSVPEYVL</sequence>
<dbReference type="EMBL" id="OU015567">
    <property type="protein sequence ID" value="CAG5110202.1"/>
    <property type="molecule type" value="Genomic_DNA"/>
</dbReference>
<evidence type="ECO:0000256" key="1">
    <source>
        <dbReference type="SAM" id="Phobius"/>
    </source>
</evidence>
<dbReference type="Proteomes" id="UP001158576">
    <property type="component" value="Chromosome 2"/>
</dbReference>